<dbReference type="Proteomes" id="UP000682733">
    <property type="component" value="Unassembled WGS sequence"/>
</dbReference>
<comment type="caution">
    <text evidence="3">The sequence shown here is derived from an EMBL/GenBank/DDBJ whole genome shotgun (WGS) entry which is preliminary data.</text>
</comment>
<reference evidence="3" key="1">
    <citation type="submission" date="2021-02" db="EMBL/GenBank/DDBJ databases">
        <authorList>
            <person name="Nowell W R."/>
        </authorList>
    </citation>
    <scope>NUCLEOTIDE SEQUENCE</scope>
</reference>
<dbReference type="Proteomes" id="UP000677228">
    <property type="component" value="Unassembled WGS sequence"/>
</dbReference>
<proteinExistence type="predicted"/>
<evidence type="ECO:0000313" key="2">
    <source>
        <dbReference type="EMBL" id="CAF1236374.1"/>
    </source>
</evidence>
<protein>
    <submittedName>
        <fullName evidence="3">Uncharacterized protein</fullName>
    </submittedName>
</protein>
<dbReference type="AlphaFoldDB" id="A0A8S2P9W5"/>
<feature type="region of interest" description="Disordered" evidence="1">
    <location>
        <begin position="102"/>
        <end position="127"/>
    </location>
</feature>
<accession>A0A8S2P9W5</accession>
<evidence type="ECO:0000313" key="3">
    <source>
        <dbReference type="EMBL" id="CAF4043991.1"/>
    </source>
</evidence>
<organism evidence="3 4">
    <name type="scientific">Didymodactylos carnosus</name>
    <dbReference type="NCBI Taxonomy" id="1234261"/>
    <lineage>
        <taxon>Eukaryota</taxon>
        <taxon>Metazoa</taxon>
        <taxon>Spiralia</taxon>
        <taxon>Gnathifera</taxon>
        <taxon>Rotifera</taxon>
        <taxon>Eurotatoria</taxon>
        <taxon>Bdelloidea</taxon>
        <taxon>Philodinida</taxon>
        <taxon>Philodinidae</taxon>
        <taxon>Didymodactylos</taxon>
    </lineage>
</organism>
<gene>
    <name evidence="2" type="ORF">OVA965_LOCUS25611</name>
    <name evidence="3" type="ORF">TMI583_LOCUS26343</name>
</gene>
<feature type="compositionally biased region" description="Polar residues" evidence="1">
    <location>
        <begin position="106"/>
        <end position="127"/>
    </location>
</feature>
<evidence type="ECO:0000313" key="4">
    <source>
        <dbReference type="Proteomes" id="UP000682733"/>
    </source>
</evidence>
<evidence type="ECO:0000256" key="1">
    <source>
        <dbReference type="SAM" id="MobiDB-lite"/>
    </source>
</evidence>
<dbReference type="EMBL" id="CAJNOK010015990">
    <property type="protein sequence ID" value="CAF1236374.1"/>
    <property type="molecule type" value="Genomic_DNA"/>
</dbReference>
<sequence>MPSDQDEYKTNCALFTVTKLEEKLKDKAIFKSHRKSVITLLALKKLVDVGATAVKKEQEPNDEIEKEIWNAEKREAGAGTNEFSKRFNILWNKLDKVCPQLRDSPEVNQTSQVTNTSKMDMTLTTTN</sequence>
<name>A0A8S2P9W5_9BILA</name>
<dbReference type="EMBL" id="CAJOBA010037538">
    <property type="protein sequence ID" value="CAF4043991.1"/>
    <property type="molecule type" value="Genomic_DNA"/>
</dbReference>